<keyword evidence="3" id="KW-1185">Reference proteome</keyword>
<reference evidence="2" key="1">
    <citation type="submission" date="2020-05" db="EMBL/GenBank/DDBJ databases">
        <title>Phylogenomic resolution of chytrid fungi.</title>
        <authorList>
            <person name="Stajich J.E."/>
            <person name="Amses K."/>
            <person name="Simmons R."/>
            <person name="Seto K."/>
            <person name="Myers J."/>
            <person name="Bonds A."/>
            <person name="Quandt C.A."/>
            <person name="Barry K."/>
            <person name="Liu P."/>
            <person name="Grigoriev I."/>
            <person name="Longcore J.E."/>
            <person name="James T.Y."/>
        </authorList>
    </citation>
    <scope>NUCLEOTIDE SEQUENCE</scope>
    <source>
        <strain evidence="2">JEL0476</strain>
    </source>
</reference>
<feature type="coiled-coil region" evidence="1">
    <location>
        <begin position="271"/>
        <end position="330"/>
    </location>
</feature>
<dbReference type="Proteomes" id="UP001211065">
    <property type="component" value="Unassembled WGS sequence"/>
</dbReference>
<evidence type="ECO:0000313" key="3">
    <source>
        <dbReference type="Proteomes" id="UP001211065"/>
    </source>
</evidence>
<dbReference type="AlphaFoldDB" id="A0AAD5TVI5"/>
<name>A0AAD5TVI5_9FUNG</name>
<evidence type="ECO:0000313" key="2">
    <source>
        <dbReference type="EMBL" id="KAJ3210584.1"/>
    </source>
</evidence>
<keyword evidence="1" id="KW-0175">Coiled coil</keyword>
<organism evidence="2 3">
    <name type="scientific">Clydaea vesicula</name>
    <dbReference type="NCBI Taxonomy" id="447962"/>
    <lineage>
        <taxon>Eukaryota</taxon>
        <taxon>Fungi</taxon>
        <taxon>Fungi incertae sedis</taxon>
        <taxon>Chytridiomycota</taxon>
        <taxon>Chytridiomycota incertae sedis</taxon>
        <taxon>Chytridiomycetes</taxon>
        <taxon>Lobulomycetales</taxon>
        <taxon>Lobulomycetaceae</taxon>
        <taxon>Clydaea</taxon>
    </lineage>
</organism>
<gene>
    <name evidence="2" type="ORF">HK099_008215</name>
</gene>
<accession>A0AAD5TVI5</accession>
<proteinExistence type="predicted"/>
<evidence type="ECO:0000256" key="1">
    <source>
        <dbReference type="SAM" id="Coils"/>
    </source>
</evidence>
<dbReference type="EMBL" id="JADGJW010000882">
    <property type="protein sequence ID" value="KAJ3210584.1"/>
    <property type="molecule type" value="Genomic_DNA"/>
</dbReference>
<comment type="caution">
    <text evidence="2">The sequence shown here is derived from an EMBL/GenBank/DDBJ whole genome shotgun (WGS) entry which is preliminary data.</text>
</comment>
<protein>
    <submittedName>
        <fullName evidence="2">Uncharacterized protein</fullName>
    </submittedName>
</protein>
<sequence>MLTNILSNLSPKINRSCQNATGTVFDKNYNNAQEQYHYHDYNLEKGVDNHEFIANKYSNNLSLNVSKSLIKNNRKVIPNLRIHTEYDKYTPEVLSAPAAMDDGTYFNSTHHQFPLKRSNSTGGPIEYNTLLSNTFSREGNWRHLPRPFAYTKKPLPSLTRTRSLIEHNLPSHNRQPRSQHYSNNRQESGYPAYVAEPEAVLDTNSTTHPESVSFHEEMLKKNNYERDFDDLELLKSQVAKSTIILKNLQSSGEYIENLIKERYQERNFSFSSEINTALKNLNLKLSNLEEKTSNNQIEKEILKKKNEKMKNDLKQVLDEIVKRLTNLEETVFGN</sequence>